<name>A0AAV7VKE1_PLEWA</name>
<dbReference type="AlphaFoldDB" id="A0AAV7VKE1"/>
<feature type="region of interest" description="Disordered" evidence="1">
    <location>
        <begin position="1"/>
        <end position="35"/>
    </location>
</feature>
<evidence type="ECO:0000256" key="1">
    <source>
        <dbReference type="SAM" id="MobiDB-lite"/>
    </source>
</evidence>
<feature type="compositionally biased region" description="Polar residues" evidence="1">
    <location>
        <begin position="1"/>
        <end position="16"/>
    </location>
</feature>
<organism evidence="2 3">
    <name type="scientific">Pleurodeles waltl</name>
    <name type="common">Iberian ribbed newt</name>
    <dbReference type="NCBI Taxonomy" id="8319"/>
    <lineage>
        <taxon>Eukaryota</taxon>
        <taxon>Metazoa</taxon>
        <taxon>Chordata</taxon>
        <taxon>Craniata</taxon>
        <taxon>Vertebrata</taxon>
        <taxon>Euteleostomi</taxon>
        <taxon>Amphibia</taxon>
        <taxon>Batrachia</taxon>
        <taxon>Caudata</taxon>
        <taxon>Salamandroidea</taxon>
        <taxon>Salamandridae</taxon>
        <taxon>Pleurodelinae</taxon>
        <taxon>Pleurodeles</taxon>
    </lineage>
</organism>
<gene>
    <name evidence="2" type="ORF">NDU88_004964</name>
</gene>
<sequence>KNPSKTHPGTVDSQRGNIKGPRCPSNQTEDPREGCSARHVAPLTDLLRHLLPGEIEFKTTAAET</sequence>
<dbReference type="Proteomes" id="UP001066276">
    <property type="component" value="Chromosome 2_1"/>
</dbReference>
<evidence type="ECO:0000313" key="2">
    <source>
        <dbReference type="EMBL" id="KAJ1201149.1"/>
    </source>
</evidence>
<accession>A0AAV7VKE1</accession>
<keyword evidence="3" id="KW-1185">Reference proteome</keyword>
<evidence type="ECO:0000313" key="3">
    <source>
        <dbReference type="Proteomes" id="UP001066276"/>
    </source>
</evidence>
<evidence type="ECO:0008006" key="4">
    <source>
        <dbReference type="Google" id="ProtNLM"/>
    </source>
</evidence>
<feature type="non-terminal residue" evidence="2">
    <location>
        <position position="1"/>
    </location>
</feature>
<proteinExistence type="predicted"/>
<feature type="non-terminal residue" evidence="2">
    <location>
        <position position="64"/>
    </location>
</feature>
<reference evidence="2" key="1">
    <citation type="journal article" date="2022" name="bioRxiv">
        <title>Sequencing and chromosome-scale assembly of the giantPleurodeles waltlgenome.</title>
        <authorList>
            <person name="Brown T."/>
            <person name="Elewa A."/>
            <person name="Iarovenko S."/>
            <person name="Subramanian E."/>
            <person name="Araus A.J."/>
            <person name="Petzold A."/>
            <person name="Susuki M."/>
            <person name="Suzuki K.-i.T."/>
            <person name="Hayashi T."/>
            <person name="Toyoda A."/>
            <person name="Oliveira C."/>
            <person name="Osipova E."/>
            <person name="Leigh N.D."/>
            <person name="Simon A."/>
            <person name="Yun M.H."/>
        </authorList>
    </citation>
    <scope>NUCLEOTIDE SEQUENCE</scope>
    <source>
        <strain evidence="2">20211129_DDA</strain>
        <tissue evidence="2">Liver</tissue>
    </source>
</reference>
<dbReference type="EMBL" id="JANPWB010000003">
    <property type="protein sequence ID" value="KAJ1201149.1"/>
    <property type="molecule type" value="Genomic_DNA"/>
</dbReference>
<protein>
    <recommendedName>
        <fullName evidence="4">Prolactin receptor</fullName>
    </recommendedName>
</protein>
<comment type="caution">
    <text evidence="2">The sequence shown here is derived from an EMBL/GenBank/DDBJ whole genome shotgun (WGS) entry which is preliminary data.</text>
</comment>